<evidence type="ECO:0000313" key="2">
    <source>
        <dbReference type="WBParaSite" id="MCU_014513-RA"/>
    </source>
</evidence>
<evidence type="ECO:0000256" key="1">
    <source>
        <dbReference type="SAM" id="MobiDB-lite"/>
    </source>
</evidence>
<dbReference type="AlphaFoldDB" id="A0A5K3G563"/>
<feature type="compositionally biased region" description="Low complexity" evidence="1">
    <location>
        <begin position="8"/>
        <end position="28"/>
    </location>
</feature>
<organism evidence="2">
    <name type="scientific">Mesocestoides corti</name>
    <name type="common">Flatworm</name>
    <dbReference type="NCBI Taxonomy" id="53468"/>
    <lineage>
        <taxon>Eukaryota</taxon>
        <taxon>Metazoa</taxon>
        <taxon>Spiralia</taxon>
        <taxon>Lophotrochozoa</taxon>
        <taxon>Platyhelminthes</taxon>
        <taxon>Cestoda</taxon>
        <taxon>Eucestoda</taxon>
        <taxon>Cyclophyllidea</taxon>
        <taxon>Mesocestoididae</taxon>
        <taxon>Mesocestoides</taxon>
    </lineage>
</organism>
<proteinExistence type="predicted"/>
<protein>
    <submittedName>
        <fullName evidence="2">Uncharacterized protein</fullName>
    </submittedName>
</protein>
<dbReference type="WBParaSite" id="MCU_014513-RA">
    <property type="protein sequence ID" value="MCU_014513-RA"/>
    <property type="gene ID" value="MCU_014513"/>
</dbReference>
<name>A0A5K3G563_MESCO</name>
<sequence length="59" mass="6038">MDTSNPLTSSVPASSASAATTAINAPPAGKKSKANNAATRRHLNLGVGGFRARPTRVYQ</sequence>
<reference evidence="2" key="1">
    <citation type="submission" date="2019-11" db="UniProtKB">
        <authorList>
            <consortium name="WormBaseParasite"/>
        </authorList>
    </citation>
    <scope>IDENTIFICATION</scope>
</reference>
<feature type="region of interest" description="Disordered" evidence="1">
    <location>
        <begin position="1"/>
        <end position="59"/>
    </location>
</feature>
<accession>A0A5K3G563</accession>